<feature type="region of interest" description="Disordered" evidence="2">
    <location>
        <begin position="1"/>
        <end position="23"/>
    </location>
</feature>
<evidence type="ECO:0000313" key="5">
    <source>
        <dbReference type="Proteomes" id="UP001222325"/>
    </source>
</evidence>
<evidence type="ECO:0000256" key="1">
    <source>
        <dbReference type="ARBA" id="ARBA00007665"/>
    </source>
</evidence>
<dbReference type="GO" id="GO:0006446">
    <property type="term" value="P:regulation of translational initiation"/>
    <property type="evidence" value="ECO:0007669"/>
    <property type="project" value="TreeGrafter"/>
</dbReference>
<dbReference type="PANTHER" id="PTHR16301">
    <property type="entry name" value="IMPACT-RELATED"/>
    <property type="match status" value="1"/>
</dbReference>
<dbReference type="Proteomes" id="UP001222325">
    <property type="component" value="Unassembled WGS sequence"/>
</dbReference>
<dbReference type="InterPro" id="IPR020569">
    <property type="entry name" value="UPF0029_Impact_CS"/>
</dbReference>
<dbReference type="PANTHER" id="PTHR16301:SF25">
    <property type="entry name" value="PROTEIN IMPACT"/>
    <property type="match status" value="1"/>
</dbReference>
<feature type="domain" description="Impact N-terminal" evidence="3">
    <location>
        <begin position="29"/>
        <end position="146"/>
    </location>
</feature>
<dbReference type="InterPro" id="IPR001498">
    <property type="entry name" value="Impact_N"/>
</dbReference>
<accession>A0AAD6TVG0</accession>
<dbReference type="AlphaFoldDB" id="A0AAD6TVG0"/>
<reference evidence="4" key="1">
    <citation type="submission" date="2023-03" db="EMBL/GenBank/DDBJ databases">
        <title>Massive genome expansion in bonnet fungi (Mycena s.s.) driven by repeated elements and novel gene families across ecological guilds.</title>
        <authorList>
            <consortium name="Lawrence Berkeley National Laboratory"/>
            <person name="Harder C.B."/>
            <person name="Miyauchi S."/>
            <person name="Viragh M."/>
            <person name="Kuo A."/>
            <person name="Thoen E."/>
            <person name="Andreopoulos B."/>
            <person name="Lu D."/>
            <person name="Skrede I."/>
            <person name="Drula E."/>
            <person name="Henrissat B."/>
            <person name="Morin E."/>
            <person name="Kohler A."/>
            <person name="Barry K."/>
            <person name="LaButti K."/>
            <person name="Morin E."/>
            <person name="Salamov A."/>
            <person name="Lipzen A."/>
            <person name="Mereny Z."/>
            <person name="Hegedus B."/>
            <person name="Baldrian P."/>
            <person name="Stursova M."/>
            <person name="Weitz H."/>
            <person name="Taylor A."/>
            <person name="Grigoriev I.V."/>
            <person name="Nagy L.G."/>
            <person name="Martin F."/>
            <person name="Kauserud H."/>
        </authorList>
    </citation>
    <scope>NUCLEOTIDE SEQUENCE</scope>
    <source>
        <strain evidence="4">CBHHK173m</strain>
    </source>
</reference>
<gene>
    <name evidence="4" type="ORF">B0H15DRAFT_571852</name>
</gene>
<keyword evidence="5" id="KW-1185">Reference proteome</keyword>
<dbReference type="InterPro" id="IPR036956">
    <property type="entry name" value="Impact_N_sf"/>
</dbReference>
<dbReference type="GO" id="GO:0140469">
    <property type="term" value="P:GCN2-mediated signaling"/>
    <property type="evidence" value="ECO:0007669"/>
    <property type="project" value="TreeGrafter"/>
</dbReference>
<evidence type="ECO:0000259" key="3">
    <source>
        <dbReference type="Pfam" id="PF01205"/>
    </source>
</evidence>
<dbReference type="Gene3D" id="3.30.230.30">
    <property type="entry name" value="Impact, N-terminal domain"/>
    <property type="match status" value="1"/>
</dbReference>
<proteinExistence type="inferred from homology"/>
<comment type="similarity">
    <text evidence="1">Belongs to the IMPACT family.</text>
</comment>
<dbReference type="InterPro" id="IPR020568">
    <property type="entry name" value="Ribosomal_Su5_D2-typ_SF"/>
</dbReference>
<keyword evidence="4" id="KW-0687">Ribonucleoprotein</keyword>
<evidence type="ECO:0000313" key="4">
    <source>
        <dbReference type="EMBL" id="KAJ7076823.1"/>
    </source>
</evidence>
<dbReference type="InterPro" id="IPR023582">
    <property type="entry name" value="Impact"/>
</dbReference>
<dbReference type="SUPFAM" id="SSF54211">
    <property type="entry name" value="Ribosomal protein S5 domain 2-like"/>
    <property type="match status" value="1"/>
</dbReference>
<name>A0AAD6TVG0_9AGAR</name>
<evidence type="ECO:0000256" key="2">
    <source>
        <dbReference type="SAM" id="MobiDB-lite"/>
    </source>
</evidence>
<keyword evidence="4" id="KW-0689">Ribosomal protein</keyword>
<comment type="caution">
    <text evidence="4">The sequence shown here is derived from an EMBL/GenBank/DDBJ whole genome shotgun (WGS) entry which is preliminary data.</text>
</comment>
<dbReference type="PROSITE" id="PS00910">
    <property type="entry name" value="UPF0029"/>
    <property type="match status" value="1"/>
</dbReference>
<dbReference type="GO" id="GO:0005737">
    <property type="term" value="C:cytoplasm"/>
    <property type="evidence" value="ECO:0007669"/>
    <property type="project" value="TreeGrafter"/>
</dbReference>
<dbReference type="EMBL" id="JARJCN010000077">
    <property type="protein sequence ID" value="KAJ7076823.1"/>
    <property type="molecule type" value="Genomic_DNA"/>
</dbReference>
<protein>
    <submittedName>
        <fullName evidence="4">Ribosomal protein S5 domain 2-type protein</fullName>
    </submittedName>
</protein>
<dbReference type="GO" id="GO:0005840">
    <property type="term" value="C:ribosome"/>
    <property type="evidence" value="ECO:0007669"/>
    <property type="project" value="UniProtKB-KW"/>
</dbReference>
<sequence length="231" mass="25355">MSSGNLDSFFISGRPQPQPLATSKEIRDRGSLFVATIYAASSPTQAAACVAHLKNVVHAQKPASHEMSAWRCMLLKPGCSGLGGPEDFELREASADDGERAGGGKILSVMRNQGVIDAAVVVSRWYGGIMLGPARFSHIETCVLEVCREFKRREEVSEALTTLRSLDDILAQLRAELALSMRTVSAAKKPDYTGWIDWDLPKARRLIRARESAILNVKELISKQQQQGMQE</sequence>
<organism evidence="4 5">
    <name type="scientific">Mycena belliarum</name>
    <dbReference type="NCBI Taxonomy" id="1033014"/>
    <lineage>
        <taxon>Eukaryota</taxon>
        <taxon>Fungi</taxon>
        <taxon>Dikarya</taxon>
        <taxon>Basidiomycota</taxon>
        <taxon>Agaricomycotina</taxon>
        <taxon>Agaricomycetes</taxon>
        <taxon>Agaricomycetidae</taxon>
        <taxon>Agaricales</taxon>
        <taxon>Marasmiineae</taxon>
        <taxon>Mycenaceae</taxon>
        <taxon>Mycena</taxon>
    </lineage>
</organism>
<dbReference type="Pfam" id="PF01205">
    <property type="entry name" value="Impact_N"/>
    <property type="match status" value="1"/>
</dbReference>